<dbReference type="PANTHER" id="PTHR36885:SF1">
    <property type="entry name" value="EXPRESSED PROTEIN"/>
    <property type="match status" value="1"/>
</dbReference>
<dbReference type="AlphaFoldDB" id="A0A5J9UN96"/>
<keyword evidence="3" id="KW-1185">Reference proteome</keyword>
<gene>
    <name evidence="2" type="ORF">EJB05_27278</name>
</gene>
<evidence type="ECO:0000313" key="3">
    <source>
        <dbReference type="Proteomes" id="UP000324897"/>
    </source>
</evidence>
<name>A0A5J9UN96_9POAL</name>
<comment type="caution">
    <text evidence="2">The sequence shown here is derived from an EMBL/GenBank/DDBJ whole genome shotgun (WGS) entry which is preliminary data.</text>
</comment>
<evidence type="ECO:0000313" key="2">
    <source>
        <dbReference type="EMBL" id="TVU24818.1"/>
    </source>
</evidence>
<proteinExistence type="predicted"/>
<reference evidence="2 3" key="1">
    <citation type="journal article" date="2019" name="Sci. Rep.">
        <title>A high-quality genome of Eragrostis curvula grass provides insights into Poaceae evolution and supports new strategies to enhance forage quality.</title>
        <authorList>
            <person name="Carballo J."/>
            <person name="Santos B.A.C.M."/>
            <person name="Zappacosta D."/>
            <person name="Garbus I."/>
            <person name="Selva J.P."/>
            <person name="Gallo C.A."/>
            <person name="Diaz A."/>
            <person name="Albertini E."/>
            <person name="Caccamo M."/>
            <person name="Echenique V."/>
        </authorList>
    </citation>
    <scope>NUCLEOTIDE SEQUENCE [LARGE SCALE GENOMIC DNA]</scope>
    <source>
        <strain evidence="3">cv. Victoria</strain>
        <tissue evidence="2">Leaf</tissue>
    </source>
</reference>
<feature type="compositionally biased region" description="Low complexity" evidence="1">
    <location>
        <begin position="61"/>
        <end position="81"/>
    </location>
</feature>
<accession>A0A5J9UN96</accession>
<organism evidence="2 3">
    <name type="scientific">Eragrostis curvula</name>
    <name type="common">weeping love grass</name>
    <dbReference type="NCBI Taxonomy" id="38414"/>
    <lineage>
        <taxon>Eukaryota</taxon>
        <taxon>Viridiplantae</taxon>
        <taxon>Streptophyta</taxon>
        <taxon>Embryophyta</taxon>
        <taxon>Tracheophyta</taxon>
        <taxon>Spermatophyta</taxon>
        <taxon>Magnoliopsida</taxon>
        <taxon>Liliopsida</taxon>
        <taxon>Poales</taxon>
        <taxon>Poaceae</taxon>
        <taxon>PACMAD clade</taxon>
        <taxon>Chloridoideae</taxon>
        <taxon>Eragrostideae</taxon>
        <taxon>Eragrostidinae</taxon>
        <taxon>Eragrostis</taxon>
    </lineage>
</organism>
<feature type="region of interest" description="Disordered" evidence="1">
    <location>
        <begin position="1"/>
        <end position="89"/>
    </location>
</feature>
<sequence length="230" mass="25235">MACLSPSPSGRRLSELLEEKQDPGNRRRASSTATTPRCAGPPAQPPSSSASPARRTRPRTIRNSSRSRAASSSSCSPRSSRQGGGGRWTEARRAAVLRLVEDGLLRSRGSGVVAPPSHGEGDGVLWKNILGTKKFRRRRRVLLLLRVFDGDDKQHSPVSVLESHPFEGIFRFIALLKCYIQPMPLVNSTSNQRHYFFSFSQMRGSKAGRHGGSWRARGLALRAHVGGGRR</sequence>
<dbReference type="Proteomes" id="UP000324897">
    <property type="component" value="Chromosome 2"/>
</dbReference>
<evidence type="ECO:0000256" key="1">
    <source>
        <dbReference type="SAM" id="MobiDB-lite"/>
    </source>
</evidence>
<protein>
    <submittedName>
        <fullName evidence="2">Uncharacterized protein</fullName>
    </submittedName>
</protein>
<dbReference type="EMBL" id="RWGY01000013">
    <property type="protein sequence ID" value="TVU24818.1"/>
    <property type="molecule type" value="Genomic_DNA"/>
</dbReference>
<dbReference type="Gramene" id="TVU24818">
    <property type="protein sequence ID" value="TVU24818"/>
    <property type="gene ID" value="EJB05_27278"/>
</dbReference>
<feature type="non-terminal residue" evidence="2">
    <location>
        <position position="1"/>
    </location>
</feature>
<dbReference type="PANTHER" id="PTHR36885">
    <property type="entry name" value="EXPRESSED PROTEIN"/>
    <property type="match status" value="1"/>
</dbReference>
<feature type="compositionally biased region" description="Basic and acidic residues" evidence="1">
    <location>
        <begin position="12"/>
        <end position="25"/>
    </location>
</feature>